<proteinExistence type="inferred from homology"/>
<evidence type="ECO:0000313" key="4">
    <source>
        <dbReference type="Proteomes" id="UP001597182"/>
    </source>
</evidence>
<feature type="domain" description="Activator of Hsp90 ATPase homologue 1/2-like C-terminal" evidence="2">
    <location>
        <begin position="12"/>
        <end position="139"/>
    </location>
</feature>
<dbReference type="Pfam" id="PF08327">
    <property type="entry name" value="AHSA1"/>
    <property type="match status" value="2"/>
</dbReference>
<organism evidence="3 4">
    <name type="scientific">Pseudonocardia benzenivorans</name>
    <dbReference type="NCBI Taxonomy" id="228005"/>
    <lineage>
        <taxon>Bacteria</taxon>
        <taxon>Bacillati</taxon>
        <taxon>Actinomycetota</taxon>
        <taxon>Actinomycetes</taxon>
        <taxon>Pseudonocardiales</taxon>
        <taxon>Pseudonocardiaceae</taxon>
        <taxon>Pseudonocardia</taxon>
    </lineage>
</organism>
<keyword evidence="4" id="KW-1185">Reference proteome</keyword>
<dbReference type="CDD" id="cd07814">
    <property type="entry name" value="SRPBCC_CalC_Aha1-like"/>
    <property type="match status" value="2"/>
</dbReference>
<feature type="domain" description="Activator of Hsp90 ATPase homologue 1/2-like C-terminal" evidence="2">
    <location>
        <begin position="158"/>
        <end position="290"/>
    </location>
</feature>
<accession>A0ABW3VA26</accession>
<gene>
    <name evidence="3" type="ORF">ACFQ34_00330</name>
</gene>
<dbReference type="Proteomes" id="UP001597182">
    <property type="component" value="Unassembled WGS sequence"/>
</dbReference>
<dbReference type="RefSeq" id="WP_346090779.1">
    <property type="nucleotide sequence ID" value="NZ_BAABKS010000015.1"/>
</dbReference>
<dbReference type="InterPro" id="IPR023393">
    <property type="entry name" value="START-like_dom_sf"/>
</dbReference>
<sequence length="300" mass="32761">MAEPVVREIDIDAAPETVFAFFVEPAKLTRWLADEAVLDPCAGGVCVQVHPGDDRGSDRSFHMSGRFVEVDPPRRVVFTWGFTEPEIGVPPDSTTVEVTLRPNGSGTRVRLVHHDLPSSATADHEQGWTEMLRRLDSAVTAGRGADGQAMRHEIWIEAPQEAVFAALTTREGLDGWWGRAVAADAEVGGVVEFDHGFGVPLRMRVTDLVDGERVEWTCLGGFDDPGNPASDWGGTRLSFDLTTVKKADVAPPLDAYVSHDEFTVLRFEHAGWAPGARWFAFCSTAWAVTLESGLKTSCQE</sequence>
<evidence type="ECO:0000313" key="3">
    <source>
        <dbReference type="EMBL" id="MFD1231723.1"/>
    </source>
</evidence>
<protein>
    <submittedName>
        <fullName evidence="3">SRPBCC domain-containing protein</fullName>
    </submittedName>
</protein>
<name>A0ABW3VA26_9PSEU</name>
<comment type="similarity">
    <text evidence="1">Belongs to the AHA1 family.</text>
</comment>
<dbReference type="InterPro" id="IPR013538">
    <property type="entry name" value="ASHA1/2-like_C"/>
</dbReference>
<reference evidence="4" key="1">
    <citation type="journal article" date="2019" name="Int. J. Syst. Evol. Microbiol.">
        <title>The Global Catalogue of Microorganisms (GCM) 10K type strain sequencing project: providing services to taxonomists for standard genome sequencing and annotation.</title>
        <authorList>
            <consortium name="The Broad Institute Genomics Platform"/>
            <consortium name="The Broad Institute Genome Sequencing Center for Infectious Disease"/>
            <person name="Wu L."/>
            <person name="Ma J."/>
        </authorList>
    </citation>
    <scope>NUCLEOTIDE SEQUENCE [LARGE SCALE GENOMIC DNA]</scope>
    <source>
        <strain evidence="4">CCUG 49018</strain>
    </source>
</reference>
<evidence type="ECO:0000259" key="2">
    <source>
        <dbReference type="Pfam" id="PF08327"/>
    </source>
</evidence>
<dbReference type="SUPFAM" id="SSF55961">
    <property type="entry name" value="Bet v1-like"/>
    <property type="match status" value="2"/>
</dbReference>
<comment type="caution">
    <text evidence="3">The sequence shown here is derived from an EMBL/GenBank/DDBJ whole genome shotgun (WGS) entry which is preliminary data.</text>
</comment>
<dbReference type="Gene3D" id="3.30.530.20">
    <property type="match status" value="2"/>
</dbReference>
<dbReference type="EMBL" id="JBHTMB010000004">
    <property type="protein sequence ID" value="MFD1231723.1"/>
    <property type="molecule type" value="Genomic_DNA"/>
</dbReference>
<evidence type="ECO:0000256" key="1">
    <source>
        <dbReference type="ARBA" id="ARBA00006817"/>
    </source>
</evidence>